<reference evidence="1 2" key="1">
    <citation type="journal article" date="2014" name="Syst. Appl. Microbiol.">
        <title>Complete genomes of freshwater sulfur oxidizers Sulfuricella denitrificans skB26 and Sulfuritalea hydrogenivorans sk43H: genetic insights into the sulfur oxidation pathway of betaproteobacteria.</title>
        <authorList>
            <person name="Watanabe T."/>
            <person name="Kojima H."/>
            <person name="Fukui M."/>
        </authorList>
    </citation>
    <scope>NUCLEOTIDE SEQUENCE [LARGE SCALE GENOMIC DNA]</scope>
    <source>
        <strain evidence="1">DSM22779</strain>
    </source>
</reference>
<dbReference type="HOGENOM" id="CLU_179277_4_1_4"/>
<evidence type="ECO:0008006" key="3">
    <source>
        <dbReference type="Google" id="ProtNLM"/>
    </source>
</evidence>
<dbReference type="RefSeq" id="WP_041097890.1">
    <property type="nucleotide sequence ID" value="NZ_AP012547.1"/>
</dbReference>
<evidence type="ECO:0000313" key="1">
    <source>
        <dbReference type="EMBL" id="BAO29017.1"/>
    </source>
</evidence>
<dbReference type="AlphaFoldDB" id="W0SDJ7"/>
<dbReference type="STRING" id="1223802.SUTH_01217"/>
<name>W0SDJ7_9PROT</name>
<dbReference type="Proteomes" id="UP000031637">
    <property type="component" value="Chromosome"/>
</dbReference>
<protein>
    <recommendedName>
        <fullName evidence="3">Zinc-finger domain-containing protein</fullName>
    </recommendedName>
</protein>
<dbReference type="OrthoDB" id="8374021at2"/>
<gene>
    <name evidence="1" type="ORF">SUTH_01217</name>
</gene>
<keyword evidence="2" id="KW-1185">Reference proteome</keyword>
<accession>W0SDJ7</accession>
<dbReference type="EMBL" id="AP012547">
    <property type="protein sequence ID" value="BAO29017.1"/>
    <property type="molecule type" value="Genomic_DNA"/>
</dbReference>
<sequence>MLNCKESTHLISEAEDRSLKVKEKLALEMHILLCKGCRNYRDQMAFLRRACEGYKATLTDDKEIQP</sequence>
<evidence type="ECO:0000313" key="2">
    <source>
        <dbReference type="Proteomes" id="UP000031637"/>
    </source>
</evidence>
<proteinExistence type="predicted"/>
<organism evidence="1 2">
    <name type="scientific">Sulfuritalea hydrogenivorans sk43H</name>
    <dbReference type="NCBI Taxonomy" id="1223802"/>
    <lineage>
        <taxon>Bacteria</taxon>
        <taxon>Pseudomonadati</taxon>
        <taxon>Pseudomonadota</taxon>
        <taxon>Betaproteobacteria</taxon>
        <taxon>Nitrosomonadales</taxon>
        <taxon>Sterolibacteriaceae</taxon>
        <taxon>Sulfuritalea</taxon>
    </lineage>
</organism>
<dbReference type="KEGG" id="shd:SUTH_01217"/>